<dbReference type="InterPro" id="IPR036291">
    <property type="entry name" value="NAD(P)-bd_dom_sf"/>
</dbReference>
<dbReference type="OrthoDB" id="9810755at2"/>
<dbReference type="SUPFAM" id="SSF48179">
    <property type="entry name" value="6-phosphogluconate dehydrogenase C-terminal domain-like"/>
    <property type="match status" value="1"/>
</dbReference>
<reference evidence="3 4" key="1">
    <citation type="submission" date="2018-07" db="EMBL/GenBank/DDBJ databases">
        <title>Genomic Encyclopedia of Type Strains, Phase IV (KMG-IV): sequencing the most valuable type-strain genomes for metagenomic binning, comparative biology and taxonomic classification.</title>
        <authorList>
            <person name="Goeker M."/>
        </authorList>
    </citation>
    <scope>NUCLEOTIDE SEQUENCE [LARGE SCALE GENOMIC DNA]</scope>
    <source>
        <strain evidence="3 4">DSM 27016</strain>
    </source>
</reference>
<gene>
    <name evidence="3" type="ORF">DFR58_13041</name>
</gene>
<evidence type="ECO:0000259" key="1">
    <source>
        <dbReference type="Pfam" id="PF10727"/>
    </source>
</evidence>
<dbReference type="InterPro" id="IPR037108">
    <property type="entry name" value="TM1727-like_C_sf"/>
</dbReference>
<name>A0A369AMT4_9FIRM</name>
<comment type="caution">
    <text evidence="3">The sequence shown here is derived from an EMBL/GenBank/DDBJ whole genome shotgun (WGS) entry which is preliminary data.</text>
</comment>
<dbReference type="Gene3D" id="3.40.50.720">
    <property type="entry name" value="NAD(P)-binding Rossmann-like Domain"/>
    <property type="match status" value="1"/>
</dbReference>
<evidence type="ECO:0000313" key="4">
    <source>
        <dbReference type="Proteomes" id="UP000253034"/>
    </source>
</evidence>
<feature type="domain" description="Putative oxidoreductase/dehydrogenase Rossmann-like" evidence="1">
    <location>
        <begin position="2"/>
        <end position="119"/>
    </location>
</feature>
<protein>
    <submittedName>
        <fullName evidence="3">Putative short-subunit dehydrogenase-like oxidoreductase (DUF2520 family)</fullName>
    </submittedName>
</protein>
<evidence type="ECO:0000259" key="2">
    <source>
        <dbReference type="Pfam" id="PF10728"/>
    </source>
</evidence>
<dbReference type="Pfam" id="PF10728">
    <property type="entry name" value="DUF2520"/>
    <property type="match status" value="1"/>
</dbReference>
<dbReference type="Proteomes" id="UP000253034">
    <property type="component" value="Unassembled WGS sequence"/>
</dbReference>
<dbReference type="InterPro" id="IPR019665">
    <property type="entry name" value="OxRdtase/DH_put_Rossmann_dom"/>
</dbReference>
<feature type="domain" description="DUF2520" evidence="2">
    <location>
        <begin position="136"/>
        <end position="263"/>
    </location>
</feature>
<dbReference type="Pfam" id="PF10727">
    <property type="entry name" value="Rossmann-like"/>
    <property type="match status" value="1"/>
</dbReference>
<keyword evidence="4" id="KW-1185">Reference proteome</keyword>
<sequence>MRIGIIGAGRLGTALAVAMSREGHVPAAVYSKRHASSELLCERLGIGCVNSLLYAVASSDTIFIAVPDSQIEDVVQNIIDCTEDSDIRGRVFFHCSGAADSSVLEPLRLKGGHTASLHPLQTFADRENGWKGLYNIYFGYEGDINAQGAAGEVVNALKGSMIHIGRDDKALYHAAACILSNYTVALSWAAGEIFNKIGIDSATGVKALMPLLEKTVKNIEDLGSMAALTGPVSRGDWGTVQRHIDAMQKSLPDISRIYRVLGELTLDMAVKRGDISPEASRIMRGLLSDKTKGCMRCSDVEEKDGF</sequence>
<dbReference type="InterPro" id="IPR008927">
    <property type="entry name" value="6-PGluconate_DH-like_C_sf"/>
</dbReference>
<dbReference type="EMBL" id="QPJT01000030">
    <property type="protein sequence ID" value="RCX10375.1"/>
    <property type="molecule type" value="Genomic_DNA"/>
</dbReference>
<dbReference type="InterPro" id="IPR018931">
    <property type="entry name" value="DUF2520"/>
</dbReference>
<dbReference type="PANTHER" id="PTHR40459:SF1">
    <property type="entry name" value="CONSERVED HYPOTHETICAL ALANINE AND LEUCINE RICH PROTEIN"/>
    <property type="match status" value="1"/>
</dbReference>
<proteinExistence type="predicted"/>
<dbReference type="RefSeq" id="WP_114299578.1">
    <property type="nucleotide sequence ID" value="NZ_QPJT01000030.1"/>
</dbReference>
<evidence type="ECO:0000313" key="3">
    <source>
        <dbReference type="EMBL" id="RCX10375.1"/>
    </source>
</evidence>
<dbReference type="PANTHER" id="PTHR40459">
    <property type="entry name" value="CONSERVED HYPOTHETICAL ALANINE AND LEUCINE RICH PROTEIN"/>
    <property type="match status" value="1"/>
</dbReference>
<dbReference type="AlphaFoldDB" id="A0A369AMT4"/>
<dbReference type="Gene3D" id="1.10.1040.20">
    <property type="entry name" value="ProC-like, C-terminal domain"/>
    <property type="match status" value="1"/>
</dbReference>
<accession>A0A369AMT4</accession>
<organism evidence="3 4">
    <name type="scientific">Anaerobacterium chartisolvens</name>
    <dbReference type="NCBI Taxonomy" id="1297424"/>
    <lineage>
        <taxon>Bacteria</taxon>
        <taxon>Bacillati</taxon>
        <taxon>Bacillota</taxon>
        <taxon>Clostridia</taxon>
        <taxon>Eubacteriales</taxon>
        <taxon>Oscillospiraceae</taxon>
        <taxon>Anaerobacterium</taxon>
    </lineage>
</organism>
<dbReference type="SUPFAM" id="SSF51735">
    <property type="entry name" value="NAD(P)-binding Rossmann-fold domains"/>
    <property type="match status" value="1"/>
</dbReference>